<dbReference type="InterPro" id="IPR035965">
    <property type="entry name" value="PAS-like_dom_sf"/>
</dbReference>
<gene>
    <name evidence="4" type="ORF">GCM10011572_17360</name>
</gene>
<dbReference type="InterPro" id="IPR052155">
    <property type="entry name" value="Biofilm_reg_signaling"/>
</dbReference>
<reference evidence="5" key="1">
    <citation type="journal article" date="2019" name="Int. J. Syst. Evol. Microbiol.">
        <title>The Global Catalogue of Microorganisms (GCM) 10K type strain sequencing project: providing services to taxonomists for standard genome sequencing and annotation.</title>
        <authorList>
            <consortium name="The Broad Institute Genomics Platform"/>
            <consortium name="The Broad Institute Genome Sequencing Center for Infectious Disease"/>
            <person name="Wu L."/>
            <person name="Ma J."/>
        </authorList>
    </citation>
    <scope>NUCLEOTIDE SEQUENCE [LARGE SCALE GENOMIC DNA]</scope>
    <source>
        <strain evidence="5">CGMCC 1.15931</strain>
    </source>
</reference>
<dbReference type="CDD" id="cd01948">
    <property type="entry name" value="EAL"/>
    <property type="match status" value="1"/>
</dbReference>
<dbReference type="InterPro" id="IPR029787">
    <property type="entry name" value="Nucleotide_cyclase"/>
</dbReference>
<evidence type="ECO:0000313" key="5">
    <source>
        <dbReference type="Proteomes" id="UP000622638"/>
    </source>
</evidence>
<dbReference type="PROSITE" id="PS50883">
    <property type="entry name" value="EAL"/>
    <property type="match status" value="1"/>
</dbReference>
<dbReference type="Gene3D" id="3.30.70.270">
    <property type="match status" value="1"/>
</dbReference>
<feature type="domain" description="GGDEF" evidence="3">
    <location>
        <begin position="173"/>
        <end position="305"/>
    </location>
</feature>
<dbReference type="InterPro" id="IPR035919">
    <property type="entry name" value="EAL_sf"/>
</dbReference>
<dbReference type="SUPFAM" id="SSF55073">
    <property type="entry name" value="Nucleotide cyclase"/>
    <property type="match status" value="1"/>
</dbReference>
<evidence type="ECO:0000256" key="1">
    <source>
        <dbReference type="SAM" id="MobiDB-lite"/>
    </source>
</evidence>
<dbReference type="InterPro" id="IPR000160">
    <property type="entry name" value="GGDEF_dom"/>
</dbReference>
<feature type="region of interest" description="Disordered" evidence="1">
    <location>
        <begin position="1"/>
        <end position="24"/>
    </location>
</feature>
<evidence type="ECO:0000313" key="4">
    <source>
        <dbReference type="EMBL" id="GGB95906.1"/>
    </source>
</evidence>
<dbReference type="Proteomes" id="UP000622638">
    <property type="component" value="Unassembled WGS sequence"/>
</dbReference>
<dbReference type="CDD" id="cd00130">
    <property type="entry name" value="PAS"/>
    <property type="match status" value="1"/>
</dbReference>
<dbReference type="PROSITE" id="PS50887">
    <property type="entry name" value="GGDEF"/>
    <property type="match status" value="1"/>
</dbReference>
<feature type="compositionally biased region" description="Polar residues" evidence="1">
    <location>
        <begin position="1"/>
        <end position="10"/>
    </location>
</feature>
<dbReference type="SUPFAM" id="SSF55785">
    <property type="entry name" value="PYP-like sensor domain (PAS domain)"/>
    <property type="match status" value="1"/>
</dbReference>
<dbReference type="RefSeq" id="WP_229417482.1">
    <property type="nucleotide sequence ID" value="NZ_BMKG01000006.1"/>
</dbReference>
<dbReference type="PANTHER" id="PTHR44757">
    <property type="entry name" value="DIGUANYLATE CYCLASE DGCP"/>
    <property type="match status" value="1"/>
</dbReference>
<evidence type="ECO:0008006" key="6">
    <source>
        <dbReference type="Google" id="ProtNLM"/>
    </source>
</evidence>
<dbReference type="Gene3D" id="3.30.450.20">
    <property type="entry name" value="PAS domain"/>
    <property type="match status" value="1"/>
</dbReference>
<dbReference type="InterPro" id="IPR000014">
    <property type="entry name" value="PAS"/>
</dbReference>
<name>A0ABQ1KCV8_9BURK</name>
<keyword evidence="5" id="KW-1185">Reference proteome</keyword>
<evidence type="ECO:0000259" key="2">
    <source>
        <dbReference type="PROSITE" id="PS50883"/>
    </source>
</evidence>
<dbReference type="CDD" id="cd01949">
    <property type="entry name" value="GGDEF"/>
    <property type="match status" value="1"/>
</dbReference>
<feature type="domain" description="EAL" evidence="2">
    <location>
        <begin position="314"/>
        <end position="568"/>
    </location>
</feature>
<evidence type="ECO:0000259" key="3">
    <source>
        <dbReference type="PROSITE" id="PS50887"/>
    </source>
</evidence>
<dbReference type="SMART" id="SM00091">
    <property type="entry name" value="PAS"/>
    <property type="match status" value="1"/>
</dbReference>
<sequence>MENQSYSSSPRPADAGARQPAPAHLGDMLDSLSDGFMSMDRSWRFTYLNHTAERYLQQKRENLLDRDIWQCFPELADSDYGRVYRQTAATGQPGRHTDYYAPLKTWFEVRSFAHDEGITVLFRDVTCDHQHEAQLEFEANHDYLTGLPNRRKCMEVLSHAATEAACADLTRGVSLAVLFIDLDHFKEVNDACGHAVGDGLLRDFANRLLAMLEPAVFAAHVGGDKFVLLLSNTTESAAEALGHAVLREFVTPFEAGGRVVSLSASIGIALLREASESAETLLSHADTAMYAAKSSGRARVRMFDEALDRGMRDRLALRMDLREAFAAKQFELHFQPQLALADAAPVGAEALLRWRHPERGLLAPAAFLEVLLDSTYEQTLVDWLINAVCEQIGAWRRLGVCNLRIGFNLSARQLLATGLVDKILRIASAHDVSPAMLDVEVTEDSLISDMEKATSVLAALKQAGISTSLDDFGSGYSSLGYLVRLPIDTLKIDRSFVQALVVSEKASAVIRGIVGLARSLGMKTVAEGVETERQAAELKDAGCDVIQGYLISRPLPSHALAEFMQLSAGRRMPG</sequence>
<dbReference type="InterPro" id="IPR013656">
    <property type="entry name" value="PAS_4"/>
</dbReference>
<protein>
    <recommendedName>
        <fullName evidence="6">EAL domain-containing protein</fullName>
    </recommendedName>
</protein>
<dbReference type="InterPro" id="IPR001633">
    <property type="entry name" value="EAL_dom"/>
</dbReference>
<dbReference type="SUPFAM" id="SSF141868">
    <property type="entry name" value="EAL domain-like"/>
    <property type="match status" value="1"/>
</dbReference>
<dbReference type="SMART" id="SM00052">
    <property type="entry name" value="EAL"/>
    <property type="match status" value="1"/>
</dbReference>
<proteinExistence type="predicted"/>
<dbReference type="Pfam" id="PF08448">
    <property type="entry name" value="PAS_4"/>
    <property type="match status" value="1"/>
</dbReference>
<dbReference type="SMART" id="SM00267">
    <property type="entry name" value="GGDEF"/>
    <property type="match status" value="1"/>
</dbReference>
<dbReference type="NCBIfam" id="TIGR00254">
    <property type="entry name" value="GGDEF"/>
    <property type="match status" value="1"/>
</dbReference>
<dbReference type="Gene3D" id="3.20.20.450">
    <property type="entry name" value="EAL domain"/>
    <property type="match status" value="1"/>
</dbReference>
<dbReference type="EMBL" id="BMKG01000006">
    <property type="protein sequence ID" value="GGB95906.1"/>
    <property type="molecule type" value="Genomic_DNA"/>
</dbReference>
<accession>A0ABQ1KCV8</accession>
<dbReference type="Pfam" id="PF00990">
    <property type="entry name" value="GGDEF"/>
    <property type="match status" value="1"/>
</dbReference>
<dbReference type="PANTHER" id="PTHR44757:SF2">
    <property type="entry name" value="BIOFILM ARCHITECTURE MAINTENANCE PROTEIN MBAA"/>
    <property type="match status" value="1"/>
</dbReference>
<dbReference type="InterPro" id="IPR043128">
    <property type="entry name" value="Rev_trsase/Diguanyl_cyclase"/>
</dbReference>
<organism evidence="4 5">
    <name type="scientific">Pseudoduganella buxea</name>
    <dbReference type="NCBI Taxonomy" id="1949069"/>
    <lineage>
        <taxon>Bacteria</taxon>
        <taxon>Pseudomonadati</taxon>
        <taxon>Pseudomonadota</taxon>
        <taxon>Betaproteobacteria</taxon>
        <taxon>Burkholderiales</taxon>
        <taxon>Oxalobacteraceae</taxon>
        <taxon>Telluria group</taxon>
        <taxon>Pseudoduganella</taxon>
    </lineage>
</organism>
<comment type="caution">
    <text evidence="4">The sequence shown here is derived from an EMBL/GenBank/DDBJ whole genome shotgun (WGS) entry which is preliminary data.</text>
</comment>
<dbReference type="Pfam" id="PF00563">
    <property type="entry name" value="EAL"/>
    <property type="match status" value="1"/>
</dbReference>